<dbReference type="OrthoDB" id="10032694at2759"/>
<evidence type="ECO:0000313" key="1">
    <source>
        <dbReference type="EMBL" id="OSX72880.1"/>
    </source>
</evidence>
<dbReference type="EMBL" id="KV919032">
    <property type="protein sequence ID" value="OSX72880.1"/>
    <property type="molecule type" value="Genomic_DNA"/>
</dbReference>
<protein>
    <submittedName>
        <fullName evidence="1">Uncharacterized protein</fullName>
    </submittedName>
</protein>
<proteinExistence type="predicted"/>
<dbReference type="PANTHER" id="PTHR31424:SF3">
    <property type="entry name" value="RING-TYPE DOMAIN-CONTAINING PROTEIN"/>
    <property type="match status" value="1"/>
</dbReference>
<name>A0A1X6NWI1_PORUM</name>
<feature type="non-terminal residue" evidence="1">
    <location>
        <position position="1"/>
    </location>
</feature>
<dbReference type="AlphaFoldDB" id="A0A1X6NWI1"/>
<accession>A0A1X6NWI1</accession>
<evidence type="ECO:0000313" key="2">
    <source>
        <dbReference type="Proteomes" id="UP000218209"/>
    </source>
</evidence>
<gene>
    <name evidence="1" type="ORF">BU14_0397s0004</name>
</gene>
<organism evidence="1 2">
    <name type="scientific">Porphyra umbilicalis</name>
    <name type="common">Purple laver</name>
    <name type="synonym">Red alga</name>
    <dbReference type="NCBI Taxonomy" id="2786"/>
    <lineage>
        <taxon>Eukaryota</taxon>
        <taxon>Rhodophyta</taxon>
        <taxon>Bangiophyceae</taxon>
        <taxon>Bangiales</taxon>
        <taxon>Bangiaceae</taxon>
        <taxon>Porphyra</taxon>
    </lineage>
</organism>
<dbReference type="PANTHER" id="PTHR31424">
    <property type="entry name" value="PROTEIN CBG23806"/>
    <property type="match status" value="1"/>
</dbReference>
<sequence>VEDLRSNGLSVAGELRAVRLILTGDIAWMTSFCGHAGSSSRHPCLICTALGPRWAGDGPLVAFQCRGSPRTVEQSTDVRRALGTCVENADLPQPLTHDQHRSIQRRPLMFVPPEDIAPSPLHLTLGMTSDTLRLAAEVVRASAGPARATVFCTELGQLLLNRAGVEPAPYFGGTFEGRECHRIGRKLTLVCELLDEYAPARWAAPFRRACADWQALLPILNRSAVIAPHDMDEFERRAASFVDVTATPKMHILVCHATAFLRRFGSLGRYSEQALEALHGRFNQEAALYTAGTFLGSCGHFIKLAAMSRAPYSALYNNGPTRKTARAGARVATRPDDGRLRANKVQNGAPGKSTACKEKEADDVAKWSSNLAAAAARRIGAWENRGNRVRGVREQKVQLGRHVEPPK</sequence>
<dbReference type="Proteomes" id="UP000218209">
    <property type="component" value="Unassembled WGS sequence"/>
</dbReference>
<reference evidence="1 2" key="1">
    <citation type="submission" date="2017-03" db="EMBL/GenBank/DDBJ databases">
        <title>WGS assembly of Porphyra umbilicalis.</title>
        <authorList>
            <person name="Brawley S.H."/>
            <person name="Blouin N.A."/>
            <person name="Ficko-Blean E."/>
            <person name="Wheeler G.L."/>
            <person name="Lohr M."/>
            <person name="Goodson H.V."/>
            <person name="Jenkins J.W."/>
            <person name="Blaby-Haas C.E."/>
            <person name="Helliwell K.E."/>
            <person name="Chan C."/>
            <person name="Marriage T."/>
            <person name="Bhattacharya D."/>
            <person name="Klein A.S."/>
            <person name="Badis Y."/>
            <person name="Brodie J."/>
            <person name="Cao Y."/>
            <person name="Collen J."/>
            <person name="Dittami S.M."/>
            <person name="Gachon C.M."/>
            <person name="Green B.R."/>
            <person name="Karpowicz S."/>
            <person name="Kim J.W."/>
            <person name="Kudahl U."/>
            <person name="Lin S."/>
            <person name="Michel G."/>
            <person name="Mittag M."/>
            <person name="Olson B.J."/>
            <person name="Pangilinan J."/>
            <person name="Peng Y."/>
            <person name="Qiu H."/>
            <person name="Shu S."/>
            <person name="Singer J.T."/>
            <person name="Smith A.G."/>
            <person name="Sprecher B.N."/>
            <person name="Wagner V."/>
            <person name="Wang W."/>
            <person name="Wang Z.-Y."/>
            <person name="Yan J."/>
            <person name="Yarish C."/>
            <person name="Zoeuner-Riek S."/>
            <person name="Zhuang Y."/>
            <person name="Zou Y."/>
            <person name="Lindquist E.A."/>
            <person name="Grimwood J."/>
            <person name="Barry K."/>
            <person name="Rokhsar D.S."/>
            <person name="Schmutz J."/>
            <person name="Stiller J.W."/>
            <person name="Grossman A.R."/>
            <person name="Prochnik S.E."/>
        </authorList>
    </citation>
    <scope>NUCLEOTIDE SEQUENCE [LARGE SCALE GENOMIC DNA]</scope>
    <source>
        <strain evidence="1">4086291</strain>
    </source>
</reference>
<keyword evidence="2" id="KW-1185">Reference proteome</keyword>